<dbReference type="AlphaFoldDB" id="A0A7K0CKV8"/>
<evidence type="ECO:0000313" key="2">
    <source>
        <dbReference type="EMBL" id="MQY14126.1"/>
    </source>
</evidence>
<protein>
    <submittedName>
        <fullName evidence="2">Uncharacterized protein</fullName>
    </submittedName>
</protein>
<evidence type="ECO:0000313" key="3">
    <source>
        <dbReference type="Proteomes" id="UP000466345"/>
    </source>
</evidence>
<gene>
    <name evidence="2" type="ORF">SRB5_42880</name>
</gene>
<evidence type="ECO:0000256" key="1">
    <source>
        <dbReference type="SAM" id="Phobius"/>
    </source>
</evidence>
<feature type="transmembrane region" description="Helical" evidence="1">
    <location>
        <begin position="97"/>
        <end position="117"/>
    </location>
</feature>
<comment type="caution">
    <text evidence="2">The sequence shown here is derived from an EMBL/GenBank/DDBJ whole genome shotgun (WGS) entry which is preliminary data.</text>
</comment>
<feature type="transmembrane region" description="Helical" evidence="1">
    <location>
        <begin position="41"/>
        <end position="60"/>
    </location>
</feature>
<dbReference type="PROSITE" id="PS51257">
    <property type="entry name" value="PROKAR_LIPOPROTEIN"/>
    <property type="match status" value="1"/>
</dbReference>
<dbReference type="EMBL" id="WEGJ01000018">
    <property type="protein sequence ID" value="MQY14126.1"/>
    <property type="molecule type" value="Genomic_DNA"/>
</dbReference>
<keyword evidence="1" id="KW-1133">Transmembrane helix</keyword>
<name>A0A7K0CKV8_9ACTN</name>
<keyword evidence="1" id="KW-0472">Membrane</keyword>
<keyword evidence="1" id="KW-0812">Transmembrane</keyword>
<proteinExistence type="predicted"/>
<organism evidence="2 3">
    <name type="scientific">Streptomyces smaragdinus</name>
    <dbReference type="NCBI Taxonomy" id="2585196"/>
    <lineage>
        <taxon>Bacteria</taxon>
        <taxon>Bacillati</taxon>
        <taxon>Actinomycetota</taxon>
        <taxon>Actinomycetes</taxon>
        <taxon>Kitasatosporales</taxon>
        <taxon>Streptomycetaceae</taxon>
        <taxon>Streptomyces</taxon>
    </lineage>
</organism>
<feature type="transmembrane region" description="Helical" evidence="1">
    <location>
        <begin position="7"/>
        <end position="29"/>
    </location>
</feature>
<sequence length="226" mass="23880">MREPLAVGVAGALGVVSCVVTLGLCGVGYLRGVGEMTPVGRGVLCLAGVSLAPGVAAYVFSRPGRALSGWAAAGYGVGNGLAQLAVVAAVWPVGGRWWIPAAVLGLVGGPAVAGYRWSRSTGRPRKAPPPVHSPQIAEAITLYGEELAAHWYSPLSTGGGRERAPLPRELELALDTYERAKTVDEAQVLLLLAEGRAALERLDAGAREPFRTDPRWVRLRWWRDRA</sequence>
<reference evidence="2 3" key="1">
    <citation type="submission" date="2019-10" db="EMBL/GenBank/DDBJ databases">
        <title>Streptomyces smaragdinus sp. nov. and Streptomyces fabii sp. nov., isolated from the gut of fungus growing-termite Macrotermes natalensis.</title>
        <authorList>
            <person name="Schwitalla J."/>
            <person name="Benndorf R."/>
            <person name="Martin K."/>
            <person name="De Beer W."/>
            <person name="Kaster A.-K."/>
            <person name="Vollmers J."/>
            <person name="Poulsen M."/>
            <person name="Beemelmanns C."/>
        </authorList>
    </citation>
    <scope>NUCLEOTIDE SEQUENCE [LARGE SCALE GENOMIC DNA]</scope>
    <source>
        <strain evidence="2 3">RB5</strain>
    </source>
</reference>
<dbReference type="Proteomes" id="UP000466345">
    <property type="component" value="Unassembled WGS sequence"/>
</dbReference>
<feature type="transmembrane region" description="Helical" evidence="1">
    <location>
        <begin position="72"/>
        <end position="91"/>
    </location>
</feature>
<dbReference type="RefSeq" id="WP_153454485.1">
    <property type="nucleotide sequence ID" value="NZ_WEGJ01000018.1"/>
</dbReference>
<accession>A0A7K0CKV8</accession>
<keyword evidence="3" id="KW-1185">Reference proteome</keyword>